<keyword evidence="2" id="KW-1185">Reference proteome</keyword>
<dbReference type="Proteomes" id="UP000514509">
    <property type="component" value="Chromosome"/>
</dbReference>
<gene>
    <name evidence="1" type="ORF">HUW48_18475</name>
</gene>
<proteinExistence type="predicted"/>
<dbReference type="AlphaFoldDB" id="A0A7L7LBF7"/>
<accession>A0A7L7LBF7</accession>
<dbReference type="KEGG" id="add:HUW48_18475"/>
<dbReference type="EMBL" id="CP055153">
    <property type="protein sequence ID" value="QMU29885.1"/>
    <property type="molecule type" value="Genomic_DNA"/>
</dbReference>
<evidence type="ECO:0000313" key="1">
    <source>
        <dbReference type="EMBL" id="QMU29885.1"/>
    </source>
</evidence>
<evidence type="ECO:0000313" key="2">
    <source>
        <dbReference type="Proteomes" id="UP000514509"/>
    </source>
</evidence>
<protein>
    <submittedName>
        <fullName evidence="1">Uncharacterized protein</fullName>
    </submittedName>
</protein>
<organism evidence="1 2">
    <name type="scientific">Adhaeribacter radiodurans</name>
    <dbReference type="NCBI Taxonomy" id="2745197"/>
    <lineage>
        <taxon>Bacteria</taxon>
        <taxon>Pseudomonadati</taxon>
        <taxon>Bacteroidota</taxon>
        <taxon>Cytophagia</taxon>
        <taxon>Cytophagales</taxon>
        <taxon>Hymenobacteraceae</taxon>
        <taxon>Adhaeribacter</taxon>
    </lineage>
</organism>
<dbReference type="RefSeq" id="WP_182412345.1">
    <property type="nucleotide sequence ID" value="NZ_CP055153.1"/>
</dbReference>
<sequence>MAGGPLLALSGGLANLGSLRCAMLLPQHRNAKPPERAKLEIVAGSSDYYYLLIPLVNSNLI</sequence>
<reference evidence="1 2" key="2">
    <citation type="submission" date="2020-08" db="EMBL/GenBank/DDBJ databases">
        <title>Adhaeribacter dokdonensis sp. nov., isolated from the rhizosphere of Elymus tsukushiensis, a plant native to the Dokdo Islands, Republic of Korea.</title>
        <authorList>
            <person name="Ghim S.Y."/>
        </authorList>
    </citation>
    <scope>NUCLEOTIDE SEQUENCE [LARGE SCALE GENOMIC DNA]</scope>
    <source>
        <strain evidence="1 2">KUDC8001</strain>
    </source>
</reference>
<name>A0A7L7LBF7_9BACT</name>
<reference evidence="1 2" key="1">
    <citation type="submission" date="2020-06" db="EMBL/GenBank/DDBJ databases">
        <authorList>
            <person name="Hwang Y.J."/>
        </authorList>
    </citation>
    <scope>NUCLEOTIDE SEQUENCE [LARGE SCALE GENOMIC DNA]</scope>
    <source>
        <strain evidence="1 2">KUDC8001</strain>
    </source>
</reference>